<protein>
    <recommendedName>
        <fullName evidence="3">Nephrocystin 3-like N-terminal domain-containing protein</fullName>
    </recommendedName>
</protein>
<dbReference type="Pfam" id="PF24883">
    <property type="entry name" value="NPHP3_N"/>
    <property type="match status" value="1"/>
</dbReference>
<dbReference type="Proteomes" id="UP001303473">
    <property type="component" value="Unassembled WGS sequence"/>
</dbReference>
<organism evidence="4 5">
    <name type="scientific">Diplogelasinospora grovesii</name>
    <dbReference type="NCBI Taxonomy" id="303347"/>
    <lineage>
        <taxon>Eukaryota</taxon>
        <taxon>Fungi</taxon>
        <taxon>Dikarya</taxon>
        <taxon>Ascomycota</taxon>
        <taxon>Pezizomycotina</taxon>
        <taxon>Sordariomycetes</taxon>
        <taxon>Sordariomycetidae</taxon>
        <taxon>Sordariales</taxon>
        <taxon>Diplogelasinosporaceae</taxon>
        <taxon>Diplogelasinospora</taxon>
    </lineage>
</organism>
<keyword evidence="1" id="KW-0677">Repeat</keyword>
<sequence>GACPFSISSNLSRSSDSQDKNDRCLADLRVTNPRDDKTRIEQTKGGLLKDSYCWILSNADFLRWRHDESRLLWIKGDPGKGKTMLLCGAIDELSPATRLRDKQATTLLSYFFCQAADSRINNATAVLRGLIYLLVDQQPSLISHIRDSYDHAGGKLFEDVNAWWALSDIFDRIIQDPSL</sequence>
<dbReference type="PANTHER" id="PTHR10039">
    <property type="entry name" value="AMELOGENIN"/>
    <property type="match status" value="1"/>
</dbReference>
<gene>
    <name evidence="4" type="ORF">QBC46DRAFT_246346</name>
</gene>
<feature type="non-terminal residue" evidence="4">
    <location>
        <position position="179"/>
    </location>
</feature>
<evidence type="ECO:0000256" key="1">
    <source>
        <dbReference type="ARBA" id="ARBA00022737"/>
    </source>
</evidence>
<name>A0AAN6MW11_9PEZI</name>
<dbReference type="PANTHER" id="PTHR10039:SF14">
    <property type="entry name" value="NACHT DOMAIN-CONTAINING PROTEIN"/>
    <property type="match status" value="1"/>
</dbReference>
<evidence type="ECO:0000313" key="4">
    <source>
        <dbReference type="EMBL" id="KAK3934359.1"/>
    </source>
</evidence>
<dbReference type="EMBL" id="MU853997">
    <property type="protein sequence ID" value="KAK3934359.1"/>
    <property type="molecule type" value="Genomic_DNA"/>
</dbReference>
<dbReference type="AlphaFoldDB" id="A0AAN6MW11"/>
<feature type="domain" description="Nephrocystin 3-like N-terminal" evidence="3">
    <location>
        <begin position="52"/>
        <end position="173"/>
    </location>
</feature>
<evidence type="ECO:0000256" key="2">
    <source>
        <dbReference type="SAM" id="MobiDB-lite"/>
    </source>
</evidence>
<accession>A0AAN6MW11</accession>
<feature type="non-terminal residue" evidence="4">
    <location>
        <position position="1"/>
    </location>
</feature>
<feature type="compositionally biased region" description="Low complexity" evidence="2">
    <location>
        <begin position="1"/>
        <end position="15"/>
    </location>
</feature>
<keyword evidence="5" id="KW-1185">Reference proteome</keyword>
<dbReference type="InterPro" id="IPR056884">
    <property type="entry name" value="NPHP3-like_N"/>
</dbReference>
<proteinExistence type="predicted"/>
<comment type="caution">
    <text evidence="4">The sequence shown here is derived from an EMBL/GenBank/DDBJ whole genome shotgun (WGS) entry which is preliminary data.</text>
</comment>
<evidence type="ECO:0000259" key="3">
    <source>
        <dbReference type="Pfam" id="PF24883"/>
    </source>
</evidence>
<reference evidence="5" key="1">
    <citation type="journal article" date="2023" name="Mol. Phylogenet. Evol.">
        <title>Genome-scale phylogeny and comparative genomics of the fungal order Sordariales.</title>
        <authorList>
            <person name="Hensen N."/>
            <person name="Bonometti L."/>
            <person name="Westerberg I."/>
            <person name="Brannstrom I.O."/>
            <person name="Guillou S."/>
            <person name="Cros-Aarteil S."/>
            <person name="Calhoun S."/>
            <person name="Haridas S."/>
            <person name="Kuo A."/>
            <person name="Mondo S."/>
            <person name="Pangilinan J."/>
            <person name="Riley R."/>
            <person name="LaButti K."/>
            <person name="Andreopoulos B."/>
            <person name="Lipzen A."/>
            <person name="Chen C."/>
            <person name="Yan M."/>
            <person name="Daum C."/>
            <person name="Ng V."/>
            <person name="Clum A."/>
            <person name="Steindorff A."/>
            <person name="Ohm R.A."/>
            <person name="Martin F."/>
            <person name="Silar P."/>
            <person name="Natvig D.O."/>
            <person name="Lalanne C."/>
            <person name="Gautier V."/>
            <person name="Ament-Velasquez S.L."/>
            <person name="Kruys A."/>
            <person name="Hutchinson M.I."/>
            <person name="Powell A.J."/>
            <person name="Barry K."/>
            <person name="Miller A.N."/>
            <person name="Grigoriev I.V."/>
            <person name="Debuchy R."/>
            <person name="Gladieux P."/>
            <person name="Hiltunen Thoren M."/>
            <person name="Johannesson H."/>
        </authorList>
    </citation>
    <scope>NUCLEOTIDE SEQUENCE [LARGE SCALE GENOMIC DNA]</scope>
    <source>
        <strain evidence="5">CBS 340.73</strain>
    </source>
</reference>
<evidence type="ECO:0000313" key="5">
    <source>
        <dbReference type="Proteomes" id="UP001303473"/>
    </source>
</evidence>
<feature type="region of interest" description="Disordered" evidence="2">
    <location>
        <begin position="1"/>
        <end position="20"/>
    </location>
</feature>